<evidence type="ECO:0000259" key="2">
    <source>
        <dbReference type="Pfam" id="PF14498"/>
    </source>
</evidence>
<dbReference type="PANTHER" id="PTHR31084:SF0">
    <property type="entry name" value="ALPHA-L-FUCOSIDASE 2"/>
    <property type="match status" value="1"/>
</dbReference>
<evidence type="ECO:0000256" key="1">
    <source>
        <dbReference type="SAM" id="MobiDB-lite"/>
    </source>
</evidence>
<accession>A0ABS3WG57</accession>
<feature type="non-terminal residue" evidence="3">
    <location>
        <position position="148"/>
    </location>
</feature>
<comment type="caution">
    <text evidence="3">The sequence shown here is derived from an EMBL/GenBank/DDBJ whole genome shotgun (WGS) entry which is preliminary data.</text>
</comment>
<dbReference type="Gene3D" id="2.70.98.50">
    <property type="entry name" value="putative glycoside hydrolase family protein from bacillus halodurans"/>
    <property type="match status" value="1"/>
</dbReference>
<proteinExistence type="predicted"/>
<protein>
    <submittedName>
        <fullName evidence="3">Glycoside hydrolase N-terminal domain-containing protein</fullName>
    </submittedName>
</protein>
<dbReference type="Proteomes" id="UP000670947">
    <property type="component" value="Unassembled WGS sequence"/>
</dbReference>
<dbReference type="Pfam" id="PF14498">
    <property type="entry name" value="Glyco_hyd_65N_2"/>
    <property type="match status" value="1"/>
</dbReference>
<sequence>MSGMRLRYDGPADGWKQGLPLGNGRLGAVAYGGHERETWCVTEITYWSGRSEPSPTPSRGRADLDAMRERFFAGDYAGGEEMASRLLQAEKGNFGTNLSLCDVRLSFGAGANAAGGAGAGGADDGGSALGSAGGAARAGGAQADAVGG</sequence>
<feature type="compositionally biased region" description="Low complexity" evidence="1">
    <location>
        <begin position="138"/>
        <end position="148"/>
    </location>
</feature>
<gene>
    <name evidence="3" type="ORF">I8J29_24135</name>
</gene>
<dbReference type="InterPro" id="IPR027414">
    <property type="entry name" value="GH95_N_dom"/>
</dbReference>
<reference evidence="3 4" key="1">
    <citation type="submission" date="2021-03" db="EMBL/GenBank/DDBJ databases">
        <title>Paenibacillus artemisicola MWE-103 whole genome sequence.</title>
        <authorList>
            <person name="Ham Y.J."/>
        </authorList>
    </citation>
    <scope>NUCLEOTIDE SEQUENCE [LARGE SCALE GENOMIC DNA]</scope>
    <source>
        <strain evidence="3 4">MWE-103</strain>
    </source>
</reference>
<feature type="region of interest" description="Disordered" evidence="1">
    <location>
        <begin position="116"/>
        <end position="148"/>
    </location>
</feature>
<organism evidence="3 4">
    <name type="scientific">Paenibacillus artemisiicola</name>
    <dbReference type="NCBI Taxonomy" id="1172618"/>
    <lineage>
        <taxon>Bacteria</taxon>
        <taxon>Bacillati</taxon>
        <taxon>Bacillota</taxon>
        <taxon>Bacilli</taxon>
        <taxon>Bacillales</taxon>
        <taxon>Paenibacillaceae</taxon>
        <taxon>Paenibacillus</taxon>
    </lineage>
</organism>
<keyword evidence="4" id="KW-1185">Reference proteome</keyword>
<dbReference type="PANTHER" id="PTHR31084">
    <property type="entry name" value="ALPHA-L-FUCOSIDASE 2"/>
    <property type="match status" value="1"/>
</dbReference>
<name>A0ABS3WG57_9BACL</name>
<evidence type="ECO:0000313" key="3">
    <source>
        <dbReference type="EMBL" id="MBO7747278.1"/>
    </source>
</evidence>
<feature type="domain" description="Glycosyl hydrolase family 95 N-terminal" evidence="2">
    <location>
        <begin position="6"/>
        <end position="109"/>
    </location>
</feature>
<feature type="compositionally biased region" description="Gly residues" evidence="1">
    <location>
        <begin position="116"/>
        <end position="137"/>
    </location>
</feature>
<dbReference type="EMBL" id="JAGGDJ010000031">
    <property type="protein sequence ID" value="MBO7747278.1"/>
    <property type="molecule type" value="Genomic_DNA"/>
</dbReference>
<keyword evidence="3" id="KW-0378">Hydrolase</keyword>
<evidence type="ECO:0000313" key="4">
    <source>
        <dbReference type="Proteomes" id="UP000670947"/>
    </source>
</evidence>
<dbReference type="GO" id="GO:0016787">
    <property type="term" value="F:hydrolase activity"/>
    <property type="evidence" value="ECO:0007669"/>
    <property type="project" value="UniProtKB-KW"/>
</dbReference>